<keyword evidence="1" id="KW-0597">Phosphoprotein</keyword>
<reference evidence="3" key="1">
    <citation type="journal article" date="2014" name="Int. J. Syst. Evol. Microbiol.">
        <title>Complete genome sequence of Corynebacterium casei LMG S-19264T (=DSM 44701T), isolated from a smear-ripened cheese.</title>
        <authorList>
            <consortium name="US DOE Joint Genome Institute (JGI-PGF)"/>
            <person name="Walter F."/>
            <person name="Albersmeier A."/>
            <person name="Kalinowski J."/>
            <person name="Ruckert C."/>
        </authorList>
    </citation>
    <scope>NUCLEOTIDE SEQUENCE</scope>
    <source>
        <strain evidence="3">KCTC 23224</strain>
    </source>
</reference>
<organism evidence="3 4">
    <name type="scientific">Mongoliitalea lutea</name>
    <dbReference type="NCBI Taxonomy" id="849756"/>
    <lineage>
        <taxon>Bacteria</taxon>
        <taxon>Pseudomonadati</taxon>
        <taxon>Bacteroidota</taxon>
        <taxon>Cytophagia</taxon>
        <taxon>Cytophagales</taxon>
        <taxon>Cyclobacteriaceae</taxon>
        <taxon>Mongoliitalea</taxon>
    </lineage>
</organism>
<dbReference type="Proteomes" id="UP000642809">
    <property type="component" value="Unassembled WGS sequence"/>
</dbReference>
<dbReference type="InterPro" id="IPR011006">
    <property type="entry name" value="CheY-like_superfamily"/>
</dbReference>
<dbReference type="SUPFAM" id="SSF52172">
    <property type="entry name" value="CheY-like"/>
    <property type="match status" value="1"/>
</dbReference>
<dbReference type="PROSITE" id="PS50110">
    <property type="entry name" value="RESPONSE_REGULATORY"/>
    <property type="match status" value="1"/>
</dbReference>
<dbReference type="AlphaFoldDB" id="A0A8J3G541"/>
<feature type="domain" description="Response regulatory" evidence="2">
    <location>
        <begin position="10"/>
        <end position="76"/>
    </location>
</feature>
<keyword evidence="4" id="KW-1185">Reference proteome</keyword>
<dbReference type="EMBL" id="BMYF01000008">
    <property type="protein sequence ID" value="GHB35377.1"/>
    <property type="molecule type" value="Genomic_DNA"/>
</dbReference>
<sequence>MIFKDKSKISCLIVEDNPWDYLLMSDYLDEKFLQAEVTHVKTLRHAQEILARDKSFDIILLDIGLPDLEGKPVMIR</sequence>
<name>A0A8J3G541_9BACT</name>
<evidence type="ECO:0000259" key="2">
    <source>
        <dbReference type="PROSITE" id="PS50110"/>
    </source>
</evidence>
<gene>
    <name evidence="3" type="ORF">GCM10008106_16020</name>
</gene>
<evidence type="ECO:0000256" key="1">
    <source>
        <dbReference type="PROSITE-ProRule" id="PRU00169"/>
    </source>
</evidence>
<dbReference type="RefSeq" id="WP_189580450.1">
    <property type="nucleotide sequence ID" value="NZ_BMYF01000008.1"/>
</dbReference>
<dbReference type="Gene3D" id="3.40.50.2300">
    <property type="match status" value="1"/>
</dbReference>
<reference evidence="3" key="2">
    <citation type="submission" date="2020-09" db="EMBL/GenBank/DDBJ databases">
        <authorList>
            <person name="Sun Q."/>
            <person name="Kim S."/>
        </authorList>
    </citation>
    <scope>NUCLEOTIDE SEQUENCE</scope>
    <source>
        <strain evidence="3">KCTC 23224</strain>
    </source>
</reference>
<evidence type="ECO:0000313" key="3">
    <source>
        <dbReference type="EMBL" id="GHB35377.1"/>
    </source>
</evidence>
<dbReference type="InterPro" id="IPR001789">
    <property type="entry name" value="Sig_transdc_resp-reg_receiver"/>
</dbReference>
<comment type="caution">
    <text evidence="3">The sequence shown here is derived from an EMBL/GenBank/DDBJ whole genome shotgun (WGS) entry which is preliminary data.</text>
</comment>
<dbReference type="GO" id="GO:0000160">
    <property type="term" value="P:phosphorelay signal transduction system"/>
    <property type="evidence" value="ECO:0007669"/>
    <property type="project" value="InterPro"/>
</dbReference>
<feature type="modified residue" description="4-aspartylphosphate" evidence="1">
    <location>
        <position position="62"/>
    </location>
</feature>
<evidence type="ECO:0000313" key="4">
    <source>
        <dbReference type="Proteomes" id="UP000642809"/>
    </source>
</evidence>
<protein>
    <recommendedName>
        <fullName evidence="2">Response regulatory domain-containing protein</fullName>
    </recommendedName>
</protein>
<proteinExistence type="predicted"/>
<accession>A0A8J3G541</accession>